<feature type="domain" description="Protein kinase" evidence="8">
    <location>
        <begin position="421"/>
        <end position="718"/>
    </location>
</feature>
<gene>
    <name evidence="9" type="ORF">CYMTET_33583</name>
</gene>
<evidence type="ECO:0000313" key="10">
    <source>
        <dbReference type="Proteomes" id="UP001190700"/>
    </source>
</evidence>
<evidence type="ECO:0000256" key="7">
    <source>
        <dbReference type="SAM" id="MobiDB-lite"/>
    </source>
</evidence>
<proteinExistence type="predicted"/>
<feature type="compositionally biased region" description="Low complexity" evidence="7">
    <location>
        <begin position="306"/>
        <end position="321"/>
    </location>
</feature>
<organism evidence="9 10">
    <name type="scientific">Cymbomonas tetramitiformis</name>
    <dbReference type="NCBI Taxonomy" id="36881"/>
    <lineage>
        <taxon>Eukaryota</taxon>
        <taxon>Viridiplantae</taxon>
        <taxon>Chlorophyta</taxon>
        <taxon>Pyramimonadophyceae</taxon>
        <taxon>Pyramimonadales</taxon>
        <taxon>Pyramimonadaceae</taxon>
        <taxon>Cymbomonas</taxon>
    </lineage>
</organism>
<evidence type="ECO:0000259" key="8">
    <source>
        <dbReference type="PROSITE" id="PS50011"/>
    </source>
</evidence>
<protein>
    <recommendedName>
        <fullName evidence="8">Protein kinase domain-containing protein</fullName>
    </recommendedName>
</protein>
<feature type="compositionally biased region" description="Low complexity" evidence="7">
    <location>
        <begin position="251"/>
        <end position="262"/>
    </location>
</feature>
<name>A0AAE0FCV9_9CHLO</name>
<dbReference type="Gene3D" id="3.30.200.20">
    <property type="entry name" value="Phosphorylase Kinase, domain 1"/>
    <property type="match status" value="1"/>
</dbReference>
<accession>A0AAE0FCV9</accession>
<evidence type="ECO:0000256" key="5">
    <source>
        <dbReference type="ARBA" id="ARBA00022840"/>
    </source>
</evidence>
<evidence type="ECO:0000256" key="2">
    <source>
        <dbReference type="ARBA" id="ARBA00022679"/>
    </source>
</evidence>
<dbReference type="PROSITE" id="PS00107">
    <property type="entry name" value="PROTEIN_KINASE_ATP"/>
    <property type="match status" value="1"/>
</dbReference>
<evidence type="ECO:0000256" key="1">
    <source>
        <dbReference type="ARBA" id="ARBA00022527"/>
    </source>
</evidence>
<dbReference type="InterPro" id="IPR008271">
    <property type="entry name" value="Ser/Thr_kinase_AS"/>
</dbReference>
<feature type="compositionally biased region" description="Basic residues" evidence="7">
    <location>
        <begin position="290"/>
        <end position="301"/>
    </location>
</feature>
<dbReference type="SMART" id="SM00220">
    <property type="entry name" value="S_TKc"/>
    <property type="match status" value="1"/>
</dbReference>
<evidence type="ECO:0000256" key="3">
    <source>
        <dbReference type="ARBA" id="ARBA00022741"/>
    </source>
</evidence>
<dbReference type="SUPFAM" id="SSF56112">
    <property type="entry name" value="Protein kinase-like (PK-like)"/>
    <property type="match status" value="1"/>
</dbReference>
<feature type="region of interest" description="Disordered" evidence="7">
    <location>
        <begin position="241"/>
        <end position="342"/>
    </location>
</feature>
<keyword evidence="2" id="KW-0808">Transferase</keyword>
<feature type="region of interest" description="Disordered" evidence="7">
    <location>
        <begin position="175"/>
        <end position="207"/>
    </location>
</feature>
<dbReference type="GO" id="GO:0005524">
    <property type="term" value="F:ATP binding"/>
    <property type="evidence" value="ECO:0007669"/>
    <property type="project" value="UniProtKB-UniRule"/>
</dbReference>
<keyword evidence="4" id="KW-0418">Kinase</keyword>
<dbReference type="InterPro" id="IPR011009">
    <property type="entry name" value="Kinase-like_dom_sf"/>
</dbReference>
<keyword evidence="1" id="KW-0723">Serine/threonine-protein kinase</keyword>
<dbReference type="GO" id="GO:0004674">
    <property type="term" value="F:protein serine/threonine kinase activity"/>
    <property type="evidence" value="ECO:0007669"/>
    <property type="project" value="UniProtKB-KW"/>
</dbReference>
<evidence type="ECO:0000256" key="4">
    <source>
        <dbReference type="ARBA" id="ARBA00022777"/>
    </source>
</evidence>
<dbReference type="InterPro" id="IPR017441">
    <property type="entry name" value="Protein_kinase_ATP_BS"/>
</dbReference>
<comment type="caution">
    <text evidence="9">The sequence shown here is derived from an EMBL/GenBank/DDBJ whole genome shotgun (WGS) entry which is preliminary data.</text>
</comment>
<feature type="compositionally biased region" description="Basic and acidic residues" evidence="7">
    <location>
        <begin position="328"/>
        <end position="342"/>
    </location>
</feature>
<dbReference type="EMBL" id="LGRX02020664">
    <property type="protein sequence ID" value="KAK3257325.1"/>
    <property type="molecule type" value="Genomic_DNA"/>
</dbReference>
<dbReference type="Pfam" id="PF00069">
    <property type="entry name" value="Pkinase"/>
    <property type="match status" value="1"/>
</dbReference>
<dbReference type="InterPro" id="IPR050117">
    <property type="entry name" value="MAPK"/>
</dbReference>
<dbReference type="PROSITE" id="PS50011">
    <property type="entry name" value="PROTEIN_KINASE_DOM"/>
    <property type="match status" value="1"/>
</dbReference>
<dbReference type="PROSITE" id="PS00108">
    <property type="entry name" value="PROTEIN_KINASE_ST"/>
    <property type="match status" value="1"/>
</dbReference>
<feature type="binding site" evidence="6">
    <location>
        <position position="450"/>
    </location>
    <ligand>
        <name>ATP</name>
        <dbReference type="ChEBI" id="CHEBI:30616"/>
    </ligand>
</feature>
<dbReference type="PANTHER" id="PTHR24055">
    <property type="entry name" value="MITOGEN-ACTIVATED PROTEIN KINASE"/>
    <property type="match status" value="1"/>
</dbReference>
<dbReference type="FunFam" id="1.10.510.10:FF:000624">
    <property type="entry name" value="Mitogen-activated protein kinase"/>
    <property type="match status" value="1"/>
</dbReference>
<dbReference type="InterPro" id="IPR000719">
    <property type="entry name" value="Prot_kinase_dom"/>
</dbReference>
<keyword evidence="5 6" id="KW-0067">ATP-binding</keyword>
<keyword evidence="3 6" id="KW-0547">Nucleotide-binding</keyword>
<sequence length="723" mass="81202">MLKKFDNKENDGLKMFEARRGAFEPSGGVLPGNRSYMGAGRFPARRLQTTTFLRKNPTPEQQSMQNLPNLRQKAYLPAQTVSVYASCRPSTTPYASRNGAATEYSRLWTPKADKVEEPAEAAAMTQSLKAYPQHVTKNSAPLVPKTYAIHGNHQMRNRALPTGVQSRHMFGYTKRETPGVHAPQPAFQGDGSPGDPTLSDSPQAEAEAIGRKLTKREQMLQREVSFNTRVAVTDITLPTYDSKYDSYIPQGGARRGFPGPAGMYPKVARGPASPERAKYYKQPPPPQAVRRVHRPGSARRSGRPDQAPQPVAQSQQAEVVPLPSPAKESPEDQRKGQDELRRTVRKAVRDGLDEPAAIRELLDRADTLGLPKEDKAVIDLDDLLVASRVPLSIVQIPRPVLDMVAENEPDGPPWRLLGNMYDVLKVVGEGAYGMVMKSVNRQTGEVVAVKEFKVNDDDPDAEEVRRTSRREVQLLKNLNNKNIVRYLSEFYEREKLYVVMEFVPRNLLEVLEAHVNGLDKEVVRRCIYQLCKAMTFIHKQDIVYRDIKPENLLIDPQGTLKLCDFGFARKVITDGTILTDYVATRWYRAPELLLGPPFRDKNGSEVRSPYGKGVDMWAIGCLMGELTDGDPLFAGDSDIDQLLRIQKVQGGLTKEMSELFRANPSNSGIQFNIDRLDPLEHKYAGKMDIVALDFLKGLLQIDPKKRLTSEQCLRHPYFKPLYR</sequence>
<reference evidence="9 10" key="1">
    <citation type="journal article" date="2015" name="Genome Biol. Evol.">
        <title>Comparative Genomics of a Bacterivorous Green Alga Reveals Evolutionary Causalities and Consequences of Phago-Mixotrophic Mode of Nutrition.</title>
        <authorList>
            <person name="Burns J.A."/>
            <person name="Paasch A."/>
            <person name="Narechania A."/>
            <person name="Kim E."/>
        </authorList>
    </citation>
    <scope>NUCLEOTIDE SEQUENCE [LARGE SCALE GENOMIC DNA]</scope>
    <source>
        <strain evidence="9 10">PLY_AMNH</strain>
    </source>
</reference>
<dbReference type="AlphaFoldDB" id="A0AAE0FCV9"/>
<evidence type="ECO:0000313" key="9">
    <source>
        <dbReference type="EMBL" id="KAK3257325.1"/>
    </source>
</evidence>
<dbReference type="Gene3D" id="1.10.510.10">
    <property type="entry name" value="Transferase(Phosphotransferase) domain 1"/>
    <property type="match status" value="1"/>
</dbReference>
<dbReference type="Proteomes" id="UP001190700">
    <property type="component" value="Unassembled WGS sequence"/>
</dbReference>
<keyword evidence="10" id="KW-1185">Reference proteome</keyword>
<evidence type="ECO:0000256" key="6">
    <source>
        <dbReference type="PROSITE-ProRule" id="PRU10141"/>
    </source>
</evidence>